<keyword evidence="3" id="KW-1185">Reference proteome</keyword>
<sequence>MVWGGRIASGTTVLGVDIGGLSEKAAAERLDEELREERSAPIRVVLGERDEEVHEVDPEEAGLLLDVSATVERASRPGVLGQLLGTGGGALDPVVVQHEERSEAALTGLAEAADAAVTEGAVAFEDGAVRVTEPSSGRALDVGPSVELLREGYLREETQPVRLPVSLAAPRTDEDEVARALAEFAEPAMSGPVVLRAEDGGAEVSLSPAVLGDHLTLEADDEGGLEPRLDEEGLVGDERVVPMLEAASTEPSDATLSLSGGEVVASGGGEGSEVDVAEVGPAVLPLLTGAGAGARTGVLPMETVEPTLSEENFRELGVVEEISSFTVEFEPAAYRITNIGRAAELINGSLVLPDEVWSFNETVGERTPENGFVEGVIILDDQYQTAQGGGVSAVATTVFNAMFFAGVEIVEYGAHSFYIERYPEGREATVAWGSLDLRFRNDSGNALYVLASAGDSSVTITFLGTGRFDEVRSETGSRENVAQPERREGEGEDCVPQPPLEGFDVTVERIFVRDGSEVDRQSFDTHYVPRDEVRCPDE</sequence>
<gene>
    <name evidence="2" type="ORF">FH715_24325</name>
</gene>
<feature type="region of interest" description="Disordered" evidence="1">
    <location>
        <begin position="473"/>
        <end position="500"/>
    </location>
</feature>
<dbReference type="Pfam" id="PF04294">
    <property type="entry name" value="VanW"/>
    <property type="match status" value="1"/>
</dbReference>
<dbReference type="Proteomes" id="UP000311713">
    <property type="component" value="Unassembled WGS sequence"/>
</dbReference>
<name>A0A5C4US03_9ACTN</name>
<dbReference type="EMBL" id="VDGT01000023">
    <property type="protein sequence ID" value="TNM26384.1"/>
    <property type="molecule type" value="Genomic_DNA"/>
</dbReference>
<dbReference type="InterPro" id="IPR052913">
    <property type="entry name" value="Glycopeptide_resist_protein"/>
</dbReference>
<reference evidence="2 3" key="1">
    <citation type="submission" date="2019-06" db="EMBL/GenBank/DDBJ databases">
        <title>Draft genome of Streptomyces sedi sp. JCM16909.</title>
        <authorList>
            <person name="Klykleung N."/>
            <person name="Tanasupawat S."/>
            <person name="Kudo T."/>
            <person name="Yuki M."/>
            <person name="Ohkuma M."/>
        </authorList>
    </citation>
    <scope>NUCLEOTIDE SEQUENCE [LARGE SCALE GENOMIC DNA]</scope>
    <source>
        <strain evidence="2 3">JCM 16909</strain>
    </source>
</reference>
<evidence type="ECO:0000313" key="2">
    <source>
        <dbReference type="EMBL" id="TNM26384.1"/>
    </source>
</evidence>
<dbReference type="InterPro" id="IPR007391">
    <property type="entry name" value="Vancomycin_resist_VanW"/>
</dbReference>
<dbReference type="AlphaFoldDB" id="A0A5C4US03"/>
<dbReference type="OrthoDB" id="9813301at2"/>
<comment type="caution">
    <text evidence="2">The sequence shown here is derived from an EMBL/GenBank/DDBJ whole genome shotgun (WGS) entry which is preliminary data.</text>
</comment>
<evidence type="ECO:0000313" key="3">
    <source>
        <dbReference type="Proteomes" id="UP000311713"/>
    </source>
</evidence>
<organism evidence="2 3">
    <name type="scientific">Streptomyces sedi</name>
    <dbReference type="NCBI Taxonomy" id="555059"/>
    <lineage>
        <taxon>Bacteria</taxon>
        <taxon>Bacillati</taxon>
        <taxon>Actinomycetota</taxon>
        <taxon>Actinomycetes</taxon>
        <taxon>Kitasatosporales</taxon>
        <taxon>Streptomycetaceae</taxon>
        <taxon>Streptomyces</taxon>
    </lineage>
</organism>
<accession>A0A5C4US03</accession>
<protein>
    <recommendedName>
        <fullName evidence="4">Peptidoglycan binding domain-containing protein</fullName>
    </recommendedName>
</protein>
<evidence type="ECO:0008006" key="4">
    <source>
        <dbReference type="Google" id="ProtNLM"/>
    </source>
</evidence>
<dbReference type="PANTHER" id="PTHR35788">
    <property type="entry name" value="EXPORTED PROTEIN-RELATED"/>
    <property type="match status" value="1"/>
</dbReference>
<proteinExistence type="predicted"/>
<dbReference type="PANTHER" id="PTHR35788:SF1">
    <property type="entry name" value="EXPORTED PROTEIN"/>
    <property type="match status" value="1"/>
</dbReference>
<evidence type="ECO:0000256" key="1">
    <source>
        <dbReference type="SAM" id="MobiDB-lite"/>
    </source>
</evidence>